<dbReference type="AlphaFoldDB" id="A0A1B6P6F6"/>
<organism evidence="1 2">
    <name type="scientific">Sorghum bicolor</name>
    <name type="common">Sorghum</name>
    <name type="synonym">Sorghum vulgare</name>
    <dbReference type="NCBI Taxonomy" id="4558"/>
    <lineage>
        <taxon>Eukaryota</taxon>
        <taxon>Viridiplantae</taxon>
        <taxon>Streptophyta</taxon>
        <taxon>Embryophyta</taxon>
        <taxon>Tracheophyta</taxon>
        <taxon>Spermatophyta</taxon>
        <taxon>Magnoliopsida</taxon>
        <taxon>Liliopsida</taxon>
        <taxon>Poales</taxon>
        <taxon>Poaceae</taxon>
        <taxon>PACMAD clade</taxon>
        <taxon>Panicoideae</taxon>
        <taxon>Andropogonodae</taxon>
        <taxon>Andropogoneae</taxon>
        <taxon>Sorghinae</taxon>
        <taxon>Sorghum</taxon>
    </lineage>
</organism>
<protein>
    <submittedName>
        <fullName evidence="1">Uncharacterized protein</fullName>
    </submittedName>
</protein>
<dbReference type="InParanoid" id="A0A1B6P6F6"/>
<keyword evidence="2" id="KW-1185">Reference proteome</keyword>
<dbReference type="OMA" id="WVFANPR"/>
<proteinExistence type="predicted"/>
<reference evidence="1 2" key="1">
    <citation type="journal article" date="2009" name="Nature">
        <title>The Sorghum bicolor genome and the diversification of grasses.</title>
        <authorList>
            <person name="Paterson A.H."/>
            <person name="Bowers J.E."/>
            <person name="Bruggmann R."/>
            <person name="Dubchak I."/>
            <person name="Grimwood J."/>
            <person name="Gundlach H."/>
            <person name="Haberer G."/>
            <person name="Hellsten U."/>
            <person name="Mitros T."/>
            <person name="Poliakov A."/>
            <person name="Schmutz J."/>
            <person name="Spannagl M."/>
            <person name="Tang H."/>
            <person name="Wang X."/>
            <person name="Wicker T."/>
            <person name="Bharti A.K."/>
            <person name="Chapman J."/>
            <person name="Feltus F.A."/>
            <person name="Gowik U."/>
            <person name="Grigoriev I.V."/>
            <person name="Lyons E."/>
            <person name="Maher C.A."/>
            <person name="Martis M."/>
            <person name="Narechania A."/>
            <person name="Otillar R.P."/>
            <person name="Penning B.W."/>
            <person name="Salamov A.A."/>
            <person name="Wang Y."/>
            <person name="Zhang L."/>
            <person name="Carpita N.C."/>
            <person name="Freeling M."/>
            <person name="Gingle A.R."/>
            <person name="Hash C.T."/>
            <person name="Keller B."/>
            <person name="Klein P."/>
            <person name="Kresovich S."/>
            <person name="McCann M.C."/>
            <person name="Ming R."/>
            <person name="Peterson D.G."/>
            <person name="Mehboob-ur-Rahman"/>
            <person name="Ware D."/>
            <person name="Westhoff P."/>
            <person name="Mayer K.F."/>
            <person name="Messing J."/>
            <person name="Rokhsar D.S."/>
        </authorList>
    </citation>
    <scope>NUCLEOTIDE SEQUENCE [LARGE SCALE GENOMIC DNA]</scope>
    <source>
        <strain evidence="2">cv. BTx623</strain>
    </source>
</reference>
<evidence type="ECO:0000313" key="2">
    <source>
        <dbReference type="Proteomes" id="UP000000768"/>
    </source>
</evidence>
<reference evidence="2" key="2">
    <citation type="journal article" date="2018" name="Plant J.">
        <title>The Sorghum bicolor reference genome: improved assembly, gene annotations, a transcriptome atlas, and signatures of genome organization.</title>
        <authorList>
            <person name="McCormick R.F."/>
            <person name="Truong S.K."/>
            <person name="Sreedasyam A."/>
            <person name="Jenkins J."/>
            <person name="Shu S."/>
            <person name="Sims D."/>
            <person name="Kennedy M."/>
            <person name="Amirebrahimi M."/>
            <person name="Weers B.D."/>
            <person name="McKinley B."/>
            <person name="Mattison A."/>
            <person name="Morishige D.T."/>
            <person name="Grimwood J."/>
            <person name="Schmutz J."/>
            <person name="Mullet J.E."/>
        </authorList>
    </citation>
    <scope>NUCLEOTIDE SEQUENCE [LARGE SCALE GENOMIC DNA]</scope>
    <source>
        <strain evidence="2">cv. BTx623</strain>
    </source>
</reference>
<evidence type="ECO:0000313" key="1">
    <source>
        <dbReference type="EMBL" id="KXG21266.1"/>
    </source>
</evidence>
<gene>
    <name evidence="1" type="ORF">SORBI_3009G038200</name>
</gene>
<dbReference type="Proteomes" id="UP000000768">
    <property type="component" value="Chromosome 9"/>
</dbReference>
<dbReference type="FunCoup" id="A0A1B6P6F6">
    <property type="interactions" value="821"/>
</dbReference>
<dbReference type="Gramene" id="KXG21266">
    <property type="protein sequence ID" value="KXG21266"/>
    <property type="gene ID" value="SORBI_3009G038200"/>
</dbReference>
<accession>A0A1B6P6F6</accession>
<name>A0A1B6P6F6_SORBI</name>
<dbReference type="EMBL" id="CM000768">
    <property type="protein sequence ID" value="KXG21266.1"/>
    <property type="molecule type" value="Genomic_DNA"/>
</dbReference>
<sequence length="99" mass="10885">MSYAKNSLVAEGDVSVQKVDKIEPIYYNDLITRPWVFANPRVMTVLAQPPPGAGVSVSGQKKVFQRALSEQEIISDYIATKKRQFAGEIPQGGTWVCIG</sequence>